<keyword evidence="2" id="KW-1185">Reference proteome</keyword>
<dbReference type="EMBL" id="JBAPLU010000017">
    <property type="protein sequence ID" value="MEI4273098.1"/>
    <property type="molecule type" value="Genomic_DNA"/>
</dbReference>
<dbReference type="Proteomes" id="UP001361570">
    <property type="component" value="Unassembled WGS sequence"/>
</dbReference>
<proteinExistence type="predicted"/>
<evidence type="ECO:0000313" key="1">
    <source>
        <dbReference type="EMBL" id="MEI4273098.1"/>
    </source>
</evidence>
<comment type="caution">
    <text evidence="1">The sequence shown here is derived from an EMBL/GenBank/DDBJ whole genome shotgun (WGS) entry which is preliminary data.</text>
</comment>
<gene>
    <name evidence="1" type="ORF">TEK04_15330</name>
</gene>
<evidence type="ECO:0008006" key="3">
    <source>
        <dbReference type="Google" id="ProtNLM"/>
    </source>
</evidence>
<evidence type="ECO:0000313" key="2">
    <source>
        <dbReference type="Proteomes" id="UP001361570"/>
    </source>
</evidence>
<dbReference type="RefSeq" id="WP_336405312.1">
    <property type="nucleotide sequence ID" value="NZ_JBAPLU010000017.1"/>
</dbReference>
<organism evidence="1 2">
    <name type="scientific">Klenkia sesuvii</name>
    <dbReference type="NCBI Taxonomy" id="3103137"/>
    <lineage>
        <taxon>Bacteria</taxon>
        <taxon>Bacillati</taxon>
        <taxon>Actinomycetota</taxon>
        <taxon>Actinomycetes</taxon>
        <taxon>Geodermatophilales</taxon>
        <taxon>Geodermatophilaceae</taxon>
        <taxon>Klenkia</taxon>
    </lineage>
</organism>
<reference evidence="1 2" key="1">
    <citation type="submission" date="2024-03" db="EMBL/GenBank/DDBJ databases">
        <title>Draft genome sequence of Klenkia sp. LSe6-5.</title>
        <authorList>
            <person name="Duangmal K."/>
            <person name="Chantavorakit T."/>
        </authorList>
    </citation>
    <scope>NUCLEOTIDE SEQUENCE [LARGE SCALE GENOMIC DNA]</scope>
    <source>
        <strain evidence="1 2">LSe6-5</strain>
    </source>
</reference>
<sequence>MDVLQRGLELGEVVCMLPLGNLQWEAFGDVDAAELAYRAGVAAGDMNCRTNLGLLLLEERDDRVGAEVELRRASADGDALADQLLSKHWGG</sequence>
<name>A0ABU8DWP7_9ACTN</name>
<protein>
    <recommendedName>
        <fullName evidence="3">Sel1 repeat family protein</fullName>
    </recommendedName>
</protein>
<accession>A0ABU8DWP7</accession>